<sequence>MQILIGVVLVAVSVLLFFINIPLLGAISLFVGFGVLRGYRRGKLFYLIGGRSSDGDCCG</sequence>
<keyword evidence="3" id="KW-1185">Reference proteome</keyword>
<organism evidence="2 3">
    <name type="scientific">Colwellia demingiae</name>
    <dbReference type="NCBI Taxonomy" id="89401"/>
    <lineage>
        <taxon>Bacteria</taxon>
        <taxon>Pseudomonadati</taxon>
        <taxon>Pseudomonadota</taxon>
        <taxon>Gammaproteobacteria</taxon>
        <taxon>Alteromonadales</taxon>
        <taxon>Colwelliaceae</taxon>
        <taxon>Colwellia</taxon>
    </lineage>
</organism>
<dbReference type="Proteomes" id="UP000321822">
    <property type="component" value="Unassembled WGS sequence"/>
</dbReference>
<dbReference type="OrthoDB" id="9926845at2"/>
<comment type="caution">
    <text evidence="2">The sequence shown here is derived from an EMBL/GenBank/DDBJ whole genome shotgun (WGS) entry which is preliminary data.</text>
</comment>
<protein>
    <submittedName>
        <fullName evidence="2">Uncharacterized protein</fullName>
    </submittedName>
</protein>
<accession>A0A5C6Q3Z8</accession>
<reference evidence="2 3" key="1">
    <citation type="submission" date="2019-07" db="EMBL/GenBank/DDBJ databases">
        <title>Genomes of sea-ice associated Colwellia species.</title>
        <authorList>
            <person name="Bowman J.P."/>
        </authorList>
    </citation>
    <scope>NUCLEOTIDE SEQUENCE [LARGE SCALE GENOMIC DNA]</scope>
    <source>
        <strain evidence="2 3">ACAM 459</strain>
    </source>
</reference>
<evidence type="ECO:0000313" key="2">
    <source>
        <dbReference type="EMBL" id="TWX63482.1"/>
    </source>
</evidence>
<evidence type="ECO:0000313" key="3">
    <source>
        <dbReference type="Proteomes" id="UP000321822"/>
    </source>
</evidence>
<dbReference type="EMBL" id="VOLT01000021">
    <property type="protein sequence ID" value="TWX63482.1"/>
    <property type="molecule type" value="Genomic_DNA"/>
</dbReference>
<gene>
    <name evidence="2" type="ORF">ESZ36_22180</name>
</gene>
<keyword evidence="1" id="KW-1133">Transmembrane helix</keyword>
<proteinExistence type="predicted"/>
<dbReference type="AlphaFoldDB" id="A0A5C6Q3Z8"/>
<feature type="transmembrane region" description="Helical" evidence="1">
    <location>
        <begin position="6"/>
        <end position="36"/>
    </location>
</feature>
<name>A0A5C6Q3Z8_9GAMM</name>
<keyword evidence="1" id="KW-0812">Transmembrane</keyword>
<dbReference type="RefSeq" id="WP_146791956.1">
    <property type="nucleotide sequence ID" value="NZ_VOLT01000021.1"/>
</dbReference>
<keyword evidence="1" id="KW-0472">Membrane</keyword>
<evidence type="ECO:0000256" key="1">
    <source>
        <dbReference type="SAM" id="Phobius"/>
    </source>
</evidence>